<evidence type="ECO:0000313" key="1">
    <source>
        <dbReference type="EMBL" id="KZD56486.1"/>
    </source>
</evidence>
<dbReference type="Proteomes" id="UP000076482">
    <property type="component" value="Unassembled WGS sequence"/>
</dbReference>
<name>A0A164LLV8_BACCE</name>
<reference evidence="1 2" key="1">
    <citation type="submission" date="2015-09" db="EMBL/GenBank/DDBJ databases">
        <title>Bacillus cereus food isolates.</title>
        <authorList>
            <person name="Boekhorst J."/>
        </authorList>
    </citation>
    <scope>NUCLEOTIDE SEQUENCE [LARGE SCALE GENOMIC DNA]</scope>
    <source>
        <strain evidence="1 2">B4088</strain>
    </source>
</reference>
<dbReference type="EMBL" id="LJKE01000096">
    <property type="protein sequence ID" value="KZD56486.1"/>
    <property type="molecule type" value="Genomic_DNA"/>
</dbReference>
<gene>
    <name evidence="1" type="ORF">B4088_5114</name>
</gene>
<comment type="caution">
    <text evidence="1">The sequence shown here is derived from an EMBL/GenBank/DDBJ whole genome shotgun (WGS) entry which is preliminary data.</text>
</comment>
<dbReference type="AlphaFoldDB" id="A0A164LLV8"/>
<proteinExistence type="predicted"/>
<accession>A0A164LLV8</accession>
<sequence length="43" mass="4927">MNGFHQCIFCFGIKMDQFSCGRPKYRSWDLATAILPFVTVSIP</sequence>
<evidence type="ECO:0000313" key="2">
    <source>
        <dbReference type="Proteomes" id="UP000076482"/>
    </source>
</evidence>
<protein>
    <submittedName>
        <fullName evidence="1">Uncharacterized protein</fullName>
    </submittedName>
</protein>
<dbReference type="PATRIC" id="fig|1396.435.peg.5118"/>
<organism evidence="1 2">
    <name type="scientific">Bacillus cereus</name>
    <dbReference type="NCBI Taxonomy" id="1396"/>
    <lineage>
        <taxon>Bacteria</taxon>
        <taxon>Bacillati</taxon>
        <taxon>Bacillota</taxon>
        <taxon>Bacilli</taxon>
        <taxon>Bacillales</taxon>
        <taxon>Bacillaceae</taxon>
        <taxon>Bacillus</taxon>
        <taxon>Bacillus cereus group</taxon>
    </lineage>
</organism>